<dbReference type="Gene3D" id="2.60.40.2340">
    <property type="match status" value="1"/>
</dbReference>
<dbReference type="EMBL" id="JAKHSK010000029">
    <property type="protein sequence ID" value="MCL6219948.1"/>
    <property type="molecule type" value="Genomic_DNA"/>
</dbReference>
<sequence>MKTKINFLLLLIACTGFFSSCSSDDDALPPEPAEVGMMSFGFYQEDNDQLVQDYILENISGKSISFALPKQVDVTNLVARFTTTENDIVTVGGATQVSGETTNDYSAAVEYLLSEENTNEIYTVTITKMANAVWSQLTAYDQEVRDVSLSINPTNAMPYIGYISNPEEYEDRRLNLISYQDDVWSRIGAADFNSARAADPDLDFSNEGNPIVSFGDYSLDPSQVSIMEYTENSWNYVGQPGISEGERSYRESALVTGEDGTIYNFYIDNDRQLKLKAFDGTAWNTIAISGVNSPSVDLDVVYEKGALYVATIDRTTLQSVSVFKYENGNWTTLADQMKEAPENAIRTYRIAMDVDTEGNVYLAYAESDAAAGTDYQVKVKKYTAESNSWSILGDILPDASFRSFDLAVDAYDNPMILYRNASDNPTTLAFDDEVNNWASPVVLSNNEADDLELEYAANGIGYAAYTVGNQLYLHKYDSPDNQ</sequence>
<evidence type="ECO:0000313" key="3">
    <source>
        <dbReference type="Proteomes" id="UP001139521"/>
    </source>
</evidence>
<accession>A0A9X2CQK3</accession>
<dbReference type="Proteomes" id="UP001139521">
    <property type="component" value="Unassembled WGS sequence"/>
</dbReference>
<feature type="signal peptide" evidence="1">
    <location>
        <begin position="1"/>
        <end position="23"/>
    </location>
</feature>
<evidence type="ECO:0000256" key="1">
    <source>
        <dbReference type="SAM" id="SignalP"/>
    </source>
</evidence>
<gene>
    <name evidence="2" type="ORF">L1967_16775</name>
</gene>
<dbReference type="PROSITE" id="PS51257">
    <property type="entry name" value="PROKAR_LIPOPROTEIN"/>
    <property type="match status" value="1"/>
</dbReference>
<reference evidence="2" key="1">
    <citation type="submission" date="2022-01" db="EMBL/GenBank/DDBJ databases">
        <title>Genome sequencing of Zunongwangia sp. M21534 genome.</title>
        <authorList>
            <person name="Chen Y."/>
            <person name="Dong C."/>
            <person name="Shao Z."/>
        </authorList>
    </citation>
    <scope>NUCLEOTIDE SEQUENCE</scope>
    <source>
        <strain evidence="2">MCCC M21534</strain>
    </source>
</reference>
<dbReference type="SUPFAM" id="SSF89372">
    <property type="entry name" value="Fucose-specific lectin"/>
    <property type="match status" value="1"/>
</dbReference>
<feature type="chain" id="PRO_5040863270" evidence="1">
    <location>
        <begin position="24"/>
        <end position="482"/>
    </location>
</feature>
<keyword evidence="1" id="KW-0732">Signal</keyword>
<dbReference type="AlphaFoldDB" id="A0A9X2CQK3"/>
<proteinExistence type="predicted"/>
<evidence type="ECO:0000313" key="2">
    <source>
        <dbReference type="EMBL" id="MCL6219948.1"/>
    </source>
</evidence>
<dbReference type="Gene3D" id="2.120.10.70">
    <property type="entry name" value="Fucose-specific lectin"/>
    <property type="match status" value="1"/>
</dbReference>
<keyword evidence="3" id="KW-1185">Reference proteome</keyword>
<comment type="caution">
    <text evidence="2">The sequence shown here is derived from an EMBL/GenBank/DDBJ whole genome shotgun (WGS) entry which is preliminary data.</text>
</comment>
<organism evidence="2 3">
    <name type="scientific">Zunongwangia pacifica</name>
    <dbReference type="NCBI Taxonomy" id="2911062"/>
    <lineage>
        <taxon>Bacteria</taxon>
        <taxon>Pseudomonadati</taxon>
        <taxon>Bacteroidota</taxon>
        <taxon>Flavobacteriia</taxon>
        <taxon>Flavobacteriales</taxon>
        <taxon>Flavobacteriaceae</taxon>
        <taxon>Zunongwangia</taxon>
    </lineage>
</organism>
<dbReference type="RefSeq" id="WP_249602658.1">
    <property type="nucleotide sequence ID" value="NZ_JAKHSK010000029.1"/>
</dbReference>
<protein>
    <submittedName>
        <fullName evidence="2">Uncharacterized protein</fullName>
    </submittedName>
</protein>
<name>A0A9X2CQK3_9FLAO</name>